<keyword evidence="1" id="KW-0560">Oxidoreductase</keyword>
<feature type="active site" evidence="3">
    <location>
        <position position="177"/>
    </location>
</feature>
<dbReference type="SUPFAM" id="SSF51735">
    <property type="entry name" value="NAD(P)-binding Rossmann-fold domains"/>
    <property type="match status" value="1"/>
</dbReference>
<dbReference type="PANTHER" id="PTHR22981">
    <property type="entry name" value="3-HYDROXYISOBUTYRATE DEHYDROGENASE-RELATED"/>
    <property type="match status" value="1"/>
</dbReference>
<protein>
    <submittedName>
        <fullName evidence="6">3-hydroxyisobutyrate dehydrogenase</fullName>
    </submittedName>
</protein>
<dbReference type="SUPFAM" id="SSF48179">
    <property type="entry name" value="6-phosphogluconate dehydrogenase C-terminal domain-like"/>
    <property type="match status" value="1"/>
</dbReference>
<proteinExistence type="predicted"/>
<dbReference type="Proteomes" id="UP000198866">
    <property type="component" value="Unassembled WGS sequence"/>
</dbReference>
<evidence type="ECO:0000256" key="1">
    <source>
        <dbReference type="ARBA" id="ARBA00023002"/>
    </source>
</evidence>
<dbReference type="Gene3D" id="1.10.1040.10">
    <property type="entry name" value="N-(1-d-carboxylethyl)-l-norvaline Dehydrogenase, domain 2"/>
    <property type="match status" value="1"/>
</dbReference>
<dbReference type="GO" id="GO:0016616">
    <property type="term" value="F:oxidoreductase activity, acting on the CH-OH group of donors, NAD or NADP as acceptor"/>
    <property type="evidence" value="ECO:0007669"/>
    <property type="project" value="TreeGrafter"/>
</dbReference>
<feature type="domain" description="6-phosphogluconate dehydrogenase NADP-binding" evidence="4">
    <location>
        <begin position="8"/>
        <end position="168"/>
    </location>
</feature>
<evidence type="ECO:0000313" key="7">
    <source>
        <dbReference type="Proteomes" id="UP000198866"/>
    </source>
</evidence>
<dbReference type="RefSeq" id="WP_090866628.1">
    <property type="nucleotide sequence ID" value="NZ_FNYE01000011.1"/>
</dbReference>
<dbReference type="OrthoDB" id="9777604at2"/>
<dbReference type="AlphaFoldDB" id="A0A1H6YX71"/>
<dbReference type="Pfam" id="PF03446">
    <property type="entry name" value="NAD_binding_2"/>
    <property type="match status" value="1"/>
</dbReference>
<sequence>MAQQRPTRIGFIGLGMMGGPMVQCLANAGFDLYIDDADATRADALATQTGAQRLRKDNAASLDALITMLPNSAIVESVLLGGGANGWASLLAKGAVVIDMSSSEPERSRKLGSVLEERGLAYLDAPVSGGVKKAKEGTLAILVGGREDVLAQCKPVLEAMGKSILHIGGAGAGHAAKALNNYVSATGLAATVEALHVAQRFGIEPDAMTDVLNASSGRSNTSENKVKQFMLSGTFASGFALQLMNKDLKIARALAQSVGYPMTLGATCTSMWDEAAQHSTPTTDHTEMYRLLDVYRLLDGDAR</sequence>
<dbReference type="InterPro" id="IPR006115">
    <property type="entry name" value="6PGDH_NADP-bd"/>
</dbReference>
<keyword evidence="2" id="KW-0520">NAD</keyword>
<dbReference type="PIRSF" id="PIRSF000103">
    <property type="entry name" value="HIBADH"/>
    <property type="match status" value="1"/>
</dbReference>
<dbReference type="Gene3D" id="3.40.50.720">
    <property type="entry name" value="NAD(P)-binding Rossmann-like Domain"/>
    <property type="match status" value="1"/>
</dbReference>
<dbReference type="InterPro" id="IPR015815">
    <property type="entry name" value="HIBADH-related"/>
</dbReference>
<evidence type="ECO:0000313" key="6">
    <source>
        <dbReference type="EMBL" id="SEJ44424.1"/>
    </source>
</evidence>
<dbReference type="GO" id="GO:0051287">
    <property type="term" value="F:NAD binding"/>
    <property type="evidence" value="ECO:0007669"/>
    <property type="project" value="InterPro"/>
</dbReference>
<dbReference type="STRING" id="667676.SAMN05192539_101147"/>
<dbReference type="Pfam" id="PF14833">
    <property type="entry name" value="NAD_binding_11"/>
    <property type="match status" value="1"/>
</dbReference>
<evidence type="ECO:0000256" key="3">
    <source>
        <dbReference type="PIRSR" id="PIRSR000103-1"/>
    </source>
</evidence>
<name>A0A1H6YX71_9BURK</name>
<dbReference type="GO" id="GO:0050661">
    <property type="term" value="F:NADP binding"/>
    <property type="evidence" value="ECO:0007669"/>
    <property type="project" value="InterPro"/>
</dbReference>
<dbReference type="InterPro" id="IPR013328">
    <property type="entry name" value="6PGD_dom2"/>
</dbReference>
<reference evidence="7" key="1">
    <citation type="submission" date="2016-10" db="EMBL/GenBank/DDBJ databases">
        <authorList>
            <person name="Varghese N."/>
            <person name="Submissions S."/>
        </authorList>
    </citation>
    <scope>NUCLEOTIDE SEQUENCE [LARGE SCALE GENOMIC DNA]</scope>
    <source>
        <strain evidence="7">LMG 26031</strain>
    </source>
</reference>
<evidence type="ECO:0000259" key="5">
    <source>
        <dbReference type="Pfam" id="PF14833"/>
    </source>
</evidence>
<gene>
    <name evidence="6" type="ORF">SAMN05192539_101147</name>
</gene>
<accession>A0A1H6YX71</accession>
<dbReference type="InterPro" id="IPR029154">
    <property type="entry name" value="HIBADH-like_NADP-bd"/>
</dbReference>
<dbReference type="InterPro" id="IPR008927">
    <property type="entry name" value="6-PGluconate_DH-like_C_sf"/>
</dbReference>
<dbReference type="InterPro" id="IPR036291">
    <property type="entry name" value="NAD(P)-bd_dom_sf"/>
</dbReference>
<dbReference type="EMBL" id="FNYE01000011">
    <property type="protein sequence ID" value="SEJ44424.1"/>
    <property type="molecule type" value="Genomic_DNA"/>
</dbReference>
<feature type="domain" description="3-hydroxyisobutyrate dehydrogenase-like NAD-binding" evidence="5">
    <location>
        <begin position="171"/>
        <end position="292"/>
    </location>
</feature>
<dbReference type="PANTHER" id="PTHR22981:SF7">
    <property type="entry name" value="3-HYDROXYISOBUTYRATE DEHYDROGENASE, MITOCHONDRIAL"/>
    <property type="match status" value="1"/>
</dbReference>
<evidence type="ECO:0000256" key="2">
    <source>
        <dbReference type="ARBA" id="ARBA00023027"/>
    </source>
</evidence>
<organism evidence="6 7">
    <name type="scientific">Paraburkholderia diazotrophica</name>
    <dbReference type="NCBI Taxonomy" id="667676"/>
    <lineage>
        <taxon>Bacteria</taxon>
        <taxon>Pseudomonadati</taxon>
        <taxon>Pseudomonadota</taxon>
        <taxon>Betaproteobacteria</taxon>
        <taxon>Burkholderiales</taxon>
        <taxon>Burkholderiaceae</taxon>
        <taxon>Paraburkholderia</taxon>
    </lineage>
</organism>
<evidence type="ECO:0000259" key="4">
    <source>
        <dbReference type="Pfam" id="PF03446"/>
    </source>
</evidence>
<keyword evidence="7" id="KW-1185">Reference proteome</keyword>